<keyword evidence="2" id="KW-1185">Reference proteome</keyword>
<protein>
    <submittedName>
        <fullName evidence="1">Uncharacterized protein</fullName>
    </submittedName>
</protein>
<name>A0A8W8L9M7_MAGGI</name>
<dbReference type="EnsemblMetazoa" id="G26564.1">
    <property type="protein sequence ID" value="G26564.1:cds"/>
    <property type="gene ID" value="G26564"/>
</dbReference>
<dbReference type="Proteomes" id="UP000005408">
    <property type="component" value="Unassembled WGS sequence"/>
</dbReference>
<dbReference type="PANTHER" id="PTHR14187:SF5">
    <property type="entry name" value="HEAT SHOCK 70 KDA PROTEIN 12A"/>
    <property type="match status" value="1"/>
</dbReference>
<reference evidence="1" key="1">
    <citation type="submission" date="2022-08" db="UniProtKB">
        <authorList>
            <consortium name="EnsemblMetazoa"/>
        </authorList>
    </citation>
    <scope>IDENTIFICATION</scope>
    <source>
        <strain evidence="1">05x7-T-G4-1.051#20</strain>
    </source>
</reference>
<sequence length="194" mass="21742">MLQAAIREAFKSKNVIITQAAGLAVLKGAVLCGHEPQNISGRICRYTYGVEVYNTFDKAFHPQFKKVMLNNEEHCKEIFHIYVRVGLIIEVGKPQVKNTYTVIEPDQKSIDFRIFTSNNREPTYTTNVGCTHLGTLTISMPDTSKGLDRGAIFHMTFSGTEIAVTAVDKDNPERAVTTKVDFLTKRKTENIITV</sequence>
<organism evidence="1 2">
    <name type="scientific">Magallana gigas</name>
    <name type="common">Pacific oyster</name>
    <name type="synonym">Crassostrea gigas</name>
    <dbReference type="NCBI Taxonomy" id="29159"/>
    <lineage>
        <taxon>Eukaryota</taxon>
        <taxon>Metazoa</taxon>
        <taxon>Spiralia</taxon>
        <taxon>Lophotrochozoa</taxon>
        <taxon>Mollusca</taxon>
        <taxon>Bivalvia</taxon>
        <taxon>Autobranchia</taxon>
        <taxon>Pteriomorphia</taxon>
        <taxon>Ostreida</taxon>
        <taxon>Ostreoidea</taxon>
        <taxon>Ostreidae</taxon>
        <taxon>Magallana</taxon>
    </lineage>
</organism>
<dbReference type="AlphaFoldDB" id="A0A8W8L9M7"/>
<evidence type="ECO:0000313" key="1">
    <source>
        <dbReference type="EnsemblMetazoa" id="G26564.1:cds"/>
    </source>
</evidence>
<proteinExistence type="predicted"/>
<evidence type="ECO:0000313" key="2">
    <source>
        <dbReference type="Proteomes" id="UP000005408"/>
    </source>
</evidence>
<accession>A0A8W8L9M7</accession>
<dbReference type="PANTHER" id="PTHR14187">
    <property type="entry name" value="ALPHA KINASE/ELONGATION FACTOR 2 KINASE"/>
    <property type="match status" value="1"/>
</dbReference>